<gene>
    <name evidence="3" type="ORF">QO010_000897</name>
</gene>
<evidence type="ECO:0000313" key="4">
    <source>
        <dbReference type="Proteomes" id="UP001228905"/>
    </source>
</evidence>
<dbReference type="Pfam" id="PF13565">
    <property type="entry name" value="HTH_32"/>
    <property type="match status" value="1"/>
</dbReference>
<dbReference type="Proteomes" id="UP001228905">
    <property type="component" value="Unassembled WGS sequence"/>
</dbReference>
<evidence type="ECO:0000259" key="2">
    <source>
        <dbReference type="PROSITE" id="PS50994"/>
    </source>
</evidence>
<evidence type="ECO:0000256" key="1">
    <source>
        <dbReference type="SAM" id="MobiDB-lite"/>
    </source>
</evidence>
<feature type="region of interest" description="Disordered" evidence="1">
    <location>
        <begin position="298"/>
        <end position="319"/>
    </location>
</feature>
<dbReference type="EMBL" id="JAUSVS010000001">
    <property type="protein sequence ID" value="MDQ0463149.1"/>
    <property type="molecule type" value="Genomic_DNA"/>
</dbReference>
<feature type="domain" description="Integrase catalytic" evidence="2">
    <location>
        <begin position="137"/>
        <end position="302"/>
    </location>
</feature>
<comment type="caution">
    <text evidence="3">The sequence shown here is derived from an EMBL/GenBank/DDBJ whole genome shotgun (WGS) entry which is preliminary data.</text>
</comment>
<dbReference type="Pfam" id="PF13683">
    <property type="entry name" value="rve_3"/>
    <property type="match status" value="1"/>
</dbReference>
<dbReference type="InterPro" id="IPR036388">
    <property type="entry name" value="WH-like_DNA-bd_sf"/>
</dbReference>
<accession>A0ABU0IMA9</accession>
<proteinExistence type="predicted"/>
<dbReference type="SUPFAM" id="SSF46689">
    <property type="entry name" value="Homeodomain-like"/>
    <property type="match status" value="1"/>
</dbReference>
<dbReference type="SUPFAM" id="SSF53098">
    <property type="entry name" value="Ribonuclease H-like"/>
    <property type="match status" value="1"/>
</dbReference>
<dbReference type="Gene3D" id="3.30.420.10">
    <property type="entry name" value="Ribonuclease H-like superfamily/Ribonuclease H"/>
    <property type="match status" value="1"/>
</dbReference>
<name>A0ABU0IMA9_9CAUL</name>
<dbReference type="PROSITE" id="PS50994">
    <property type="entry name" value="INTEGRASE"/>
    <property type="match status" value="1"/>
</dbReference>
<dbReference type="PANTHER" id="PTHR47515:SF2">
    <property type="entry name" value="INTEGRASE CORE DOMAIN PROTEIN"/>
    <property type="match status" value="1"/>
</dbReference>
<dbReference type="InterPro" id="IPR036397">
    <property type="entry name" value="RNaseH_sf"/>
</dbReference>
<dbReference type="PANTHER" id="PTHR47515">
    <property type="entry name" value="LOW CALCIUM RESPONSE LOCUS PROTEIN T"/>
    <property type="match status" value="1"/>
</dbReference>
<evidence type="ECO:0000313" key="3">
    <source>
        <dbReference type="EMBL" id="MDQ0463149.1"/>
    </source>
</evidence>
<protein>
    <submittedName>
        <fullName evidence="3">Transposase InsO family protein</fullName>
    </submittedName>
</protein>
<keyword evidence="4" id="KW-1185">Reference proteome</keyword>
<dbReference type="InterPro" id="IPR012337">
    <property type="entry name" value="RNaseH-like_sf"/>
</dbReference>
<reference evidence="3 4" key="1">
    <citation type="submission" date="2023-07" db="EMBL/GenBank/DDBJ databases">
        <title>Genomic Encyclopedia of Type Strains, Phase IV (KMG-IV): sequencing the most valuable type-strain genomes for metagenomic binning, comparative biology and taxonomic classification.</title>
        <authorList>
            <person name="Goeker M."/>
        </authorList>
    </citation>
    <scope>NUCLEOTIDE SEQUENCE [LARGE SCALE GENOMIC DNA]</scope>
    <source>
        <strain evidence="3 4">DSM 18695</strain>
    </source>
</reference>
<dbReference type="InterPro" id="IPR009057">
    <property type="entry name" value="Homeodomain-like_sf"/>
</dbReference>
<dbReference type="Gene3D" id="1.10.10.10">
    <property type="entry name" value="Winged helix-like DNA-binding domain superfamily/Winged helix DNA-binding domain"/>
    <property type="match status" value="1"/>
</dbReference>
<dbReference type="InterPro" id="IPR001584">
    <property type="entry name" value="Integrase_cat-core"/>
</dbReference>
<sequence length="389" mass="43366">MPWVEAMDQRLRFVADCLAGQETIVDVCARYGISRKTGYKWLGRYEAQGGAGLAERSHAPLAHGTRTDQALVDALLQLKAARPKWGPRKLIGRLKLDHPQLAWPSASTAGGYLKQAGLVGMRHRRYRAQPTPGGLTMPAGPNDVWAVDYKGWMMLGDGRRCEPLTITDLFSRYLVTLSAGGSVRGQEARPWFEEAFEINGLPLVIRSDNGSPFASTGITGLTSLSAWWISLGIRPERITPGRPQQNGSHERFHLTLLEAMNPPAANRNQQAKRFDAFREDFNTYRPHEALGQIPPSQLYKASPRKFSGQPPDPKYPDGATLRQVRTTGEIKWRGELVQISKALKGQTLLLEENNQGGWMIIFYDYPLGVIDRATNRLEPLSDPNDDQNL</sequence>
<organism evidence="3 4">
    <name type="scientific">Caulobacter ginsengisoli</name>
    <dbReference type="NCBI Taxonomy" id="400775"/>
    <lineage>
        <taxon>Bacteria</taxon>
        <taxon>Pseudomonadati</taxon>
        <taxon>Pseudomonadota</taxon>
        <taxon>Alphaproteobacteria</taxon>
        <taxon>Caulobacterales</taxon>
        <taxon>Caulobacteraceae</taxon>
        <taxon>Caulobacter</taxon>
    </lineage>
</organism>